<sequence>MSRNMVLSIPEEDRISDLPYEVLEHILSYLPTKDAVATTFLSKRWKSESVWRSQLNLHFDDKTIPDPSAFRQLLYSVITKRDNTLPIHSFHLNSRHDYNTDFYNFVYSSVITRGVQNLSIDHCNITTTKTFILTTLPTFVLTTKTLSVLKLKTIALNEDDPYFEFDLPSLKVLHLESVAFTYDKHIRKLLSACPILEELETKDLTIKRLAKHLQFDVPSLSNLVTADISGGYIVLDWLHNVQHLRIKLRWVNPLLAMFHNLIHMELRFDSSYPAGFKGGRLIKLLQNSPKLQTMIIDEGDIEWKDPKIVPECLLSHLTTCSLGNYRRSYDQIQFAKYIMQNSIVLSTMTIQIAKSVKSDTKIQMCKELSLCPRNSATCKLLFI</sequence>
<reference evidence="1" key="1">
    <citation type="submission" date="2023-10" db="EMBL/GenBank/DDBJ databases">
        <authorList>
            <person name="Rodriguez Cubillos JULIANA M."/>
            <person name="De Vega J."/>
        </authorList>
    </citation>
    <scope>NUCLEOTIDE SEQUENCE</scope>
</reference>
<proteinExistence type="predicted"/>
<protein>
    <submittedName>
        <fullName evidence="1">Uncharacterized protein</fullName>
    </submittedName>
</protein>
<evidence type="ECO:0000313" key="1">
    <source>
        <dbReference type="EMBL" id="CAJ2643429.1"/>
    </source>
</evidence>
<accession>A0ACB0JF76</accession>
<comment type="caution">
    <text evidence="1">The sequence shown here is derived from an EMBL/GenBank/DDBJ whole genome shotgun (WGS) entry which is preliminary data.</text>
</comment>
<dbReference type="EMBL" id="CASHSV030000034">
    <property type="protein sequence ID" value="CAJ2643429.1"/>
    <property type="molecule type" value="Genomic_DNA"/>
</dbReference>
<gene>
    <name evidence="1" type="ORF">MILVUS5_LOCUS12672</name>
</gene>
<evidence type="ECO:0000313" key="2">
    <source>
        <dbReference type="Proteomes" id="UP001177021"/>
    </source>
</evidence>
<keyword evidence="2" id="KW-1185">Reference proteome</keyword>
<organism evidence="1 2">
    <name type="scientific">Trifolium pratense</name>
    <name type="common">Red clover</name>
    <dbReference type="NCBI Taxonomy" id="57577"/>
    <lineage>
        <taxon>Eukaryota</taxon>
        <taxon>Viridiplantae</taxon>
        <taxon>Streptophyta</taxon>
        <taxon>Embryophyta</taxon>
        <taxon>Tracheophyta</taxon>
        <taxon>Spermatophyta</taxon>
        <taxon>Magnoliopsida</taxon>
        <taxon>eudicotyledons</taxon>
        <taxon>Gunneridae</taxon>
        <taxon>Pentapetalae</taxon>
        <taxon>rosids</taxon>
        <taxon>fabids</taxon>
        <taxon>Fabales</taxon>
        <taxon>Fabaceae</taxon>
        <taxon>Papilionoideae</taxon>
        <taxon>50 kb inversion clade</taxon>
        <taxon>NPAAA clade</taxon>
        <taxon>Hologalegina</taxon>
        <taxon>IRL clade</taxon>
        <taxon>Trifolieae</taxon>
        <taxon>Trifolium</taxon>
    </lineage>
</organism>
<name>A0ACB0JF76_TRIPR</name>
<dbReference type="Proteomes" id="UP001177021">
    <property type="component" value="Unassembled WGS sequence"/>
</dbReference>